<feature type="domain" description="Lipase-like C-terminal" evidence="8">
    <location>
        <begin position="9"/>
        <end position="131"/>
    </location>
</feature>
<keyword evidence="5" id="KW-0732">Signal</keyword>
<dbReference type="GO" id="GO:0004806">
    <property type="term" value="F:triacylglycerol lipase activity"/>
    <property type="evidence" value="ECO:0007669"/>
    <property type="project" value="UniProtKB-EC"/>
</dbReference>
<comment type="catalytic activity">
    <reaction evidence="1">
        <text>a triacylglycerol + H2O = a diacylglycerol + a fatty acid + H(+)</text>
        <dbReference type="Rhea" id="RHEA:12044"/>
        <dbReference type="ChEBI" id="CHEBI:15377"/>
        <dbReference type="ChEBI" id="CHEBI:15378"/>
        <dbReference type="ChEBI" id="CHEBI:17855"/>
        <dbReference type="ChEBI" id="CHEBI:18035"/>
        <dbReference type="ChEBI" id="CHEBI:28868"/>
        <dbReference type="EC" id="3.1.1.3"/>
    </reaction>
</comment>
<evidence type="ECO:0000256" key="1">
    <source>
        <dbReference type="ARBA" id="ARBA00001024"/>
    </source>
</evidence>
<keyword evidence="7" id="KW-0443">Lipid metabolism</keyword>
<dbReference type="SUPFAM" id="SSF53474">
    <property type="entry name" value="alpha/beta-Hydrolases"/>
    <property type="match status" value="1"/>
</dbReference>
<dbReference type="RefSeq" id="WP_015666496.1">
    <property type="nucleotide sequence ID" value="NC_020453.1"/>
</dbReference>
<keyword evidence="10" id="KW-1185">Reference proteome</keyword>
<dbReference type="PATRIC" id="fig|1245469.3.peg.3462"/>
<dbReference type="EC" id="3.1.1.3" evidence="3"/>
<keyword evidence="6 9" id="KW-0378">Hydrolase</keyword>
<evidence type="ECO:0000259" key="8">
    <source>
        <dbReference type="Pfam" id="PF24708"/>
    </source>
</evidence>
<evidence type="ECO:0000313" key="9">
    <source>
        <dbReference type="EMBL" id="BAM89380.1"/>
    </source>
</evidence>
<evidence type="ECO:0000256" key="7">
    <source>
        <dbReference type="ARBA" id="ARBA00023098"/>
    </source>
</evidence>
<evidence type="ECO:0000256" key="3">
    <source>
        <dbReference type="ARBA" id="ARBA00013279"/>
    </source>
</evidence>
<gene>
    <name evidence="9" type="ORF">S58_33840</name>
</gene>
<dbReference type="InterPro" id="IPR056304">
    <property type="entry name" value="Lip-like_C"/>
</dbReference>
<dbReference type="AlphaFoldDB" id="M4ZSX1"/>
<evidence type="ECO:0000313" key="10">
    <source>
        <dbReference type="Proteomes" id="UP000011841"/>
    </source>
</evidence>
<evidence type="ECO:0000256" key="2">
    <source>
        <dbReference type="ARBA" id="ARBA00004613"/>
    </source>
</evidence>
<dbReference type="InterPro" id="IPR029058">
    <property type="entry name" value="AB_hydrolase_fold"/>
</dbReference>
<dbReference type="GO" id="GO:0006629">
    <property type="term" value="P:lipid metabolic process"/>
    <property type="evidence" value="ECO:0007669"/>
    <property type="project" value="UniProtKB-KW"/>
</dbReference>
<proteinExistence type="predicted"/>
<protein>
    <recommendedName>
        <fullName evidence="3">triacylglycerol lipase</fullName>
        <ecNumber evidence="3">3.1.1.3</ecNumber>
    </recommendedName>
</protein>
<dbReference type="KEGG" id="aol:S58_33840"/>
<dbReference type="PANTHER" id="PTHR34043:SF3">
    <property type="entry name" value="ALPHA_BETA-HYDROLASES SUPERFAMILY PROTEIN"/>
    <property type="match status" value="1"/>
</dbReference>
<dbReference type="Proteomes" id="UP000011841">
    <property type="component" value="Chromosome"/>
</dbReference>
<dbReference type="STRING" id="1245469.S58_33840"/>
<evidence type="ECO:0000256" key="4">
    <source>
        <dbReference type="ARBA" id="ARBA00022525"/>
    </source>
</evidence>
<evidence type="ECO:0000256" key="5">
    <source>
        <dbReference type="ARBA" id="ARBA00022729"/>
    </source>
</evidence>
<evidence type="ECO:0000256" key="6">
    <source>
        <dbReference type="ARBA" id="ARBA00022801"/>
    </source>
</evidence>
<dbReference type="GO" id="GO:0005576">
    <property type="term" value="C:extracellular region"/>
    <property type="evidence" value="ECO:0007669"/>
    <property type="project" value="UniProtKB-SubCell"/>
</dbReference>
<dbReference type="PANTHER" id="PTHR34043">
    <property type="entry name" value="ALPHA/BETA-HYDROLASES SUPERFAMILY PROTEIN"/>
    <property type="match status" value="1"/>
</dbReference>
<dbReference type="Gene3D" id="3.40.50.1820">
    <property type="entry name" value="alpha/beta hydrolase"/>
    <property type="match status" value="1"/>
</dbReference>
<dbReference type="GeneID" id="301817232"/>
<dbReference type="eggNOG" id="COG1075">
    <property type="taxonomic scope" value="Bacteria"/>
</dbReference>
<reference evidence="9 10" key="1">
    <citation type="journal article" date="2013" name="Appl. Environ. Microbiol.">
        <title>Genome analysis suggests that the soil oligotrophic bacterium Agromonas oligotrophica (Bradyrhizobium oligotrophicum) is a nitrogen-fixing symbiont of Aeschynomene indica.</title>
        <authorList>
            <person name="Okubo T."/>
            <person name="Fukushima S."/>
            <person name="Itakura M."/>
            <person name="Oshima K."/>
            <person name="Longtonglang A."/>
            <person name="Teaumroong N."/>
            <person name="Mitsui H."/>
            <person name="Hattori M."/>
            <person name="Hattori R."/>
            <person name="Hattori T."/>
            <person name="Minamisawa K."/>
        </authorList>
    </citation>
    <scope>NUCLEOTIDE SEQUENCE [LARGE SCALE GENOMIC DNA]</scope>
    <source>
        <strain evidence="9 10">S58</strain>
    </source>
</reference>
<sequence length="385" mass="41813">MSLNLKSRKIIFVHGIFGWGENELPLSYWGDALAQFAGSRFEAHEVKCGPVSSFHDRACEVFAQIKGGDFQYCGAAGVSNDPAKRSVVARSERRQVPPQPLLSDWSADNPVILVGHSAGAHTCLALQQLLARDFFGVGSSADWIEAVVCISGVLNGSTLTYMFGCDPVTGKLEQNPGRLIDAALALAMMVSGGPTPELWLEQWADRTAFVSGQDNLACDLTLSGCRAANAGFSTNPTTYYFSLVTSTPENRSVLGIELPVRYIGINPLLHATAIYQADRDDFSAGALPLPNWHTTSQLQIEAWRDNDGAVSAISQFLPFTHHPEPVGGEGFLSRVSIEKGKWYFERIENVVGRSFDHLDPAFGAKIKFGAAAAQRELYQKLAAFL</sequence>
<dbReference type="Pfam" id="PF24708">
    <property type="entry name" value="Lip_C"/>
    <property type="match status" value="1"/>
</dbReference>
<dbReference type="OrthoDB" id="2004167at2"/>
<dbReference type="HOGENOM" id="CLU_717026_0_0_5"/>
<organism evidence="9 10">
    <name type="scientific">Bradyrhizobium oligotrophicum S58</name>
    <dbReference type="NCBI Taxonomy" id="1245469"/>
    <lineage>
        <taxon>Bacteria</taxon>
        <taxon>Pseudomonadati</taxon>
        <taxon>Pseudomonadota</taxon>
        <taxon>Alphaproteobacteria</taxon>
        <taxon>Hyphomicrobiales</taxon>
        <taxon>Nitrobacteraceae</taxon>
        <taxon>Bradyrhizobium</taxon>
    </lineage>
</organism>
<accession>M4ZSX1</accession>
<keyword evidence="4" id="KW-0964">Secreted</keyword>
<comment type="subcellular location">
    <subcellularLocation>
        <location evidence="2">Secreted</location>
    </subcellularLocation>
</comment>
<name>M4ZSX1_9BRAD</name>
<dbReference type="EMBL" id="AP012603">
    <property type="protein sequence ID" value="BAM89380.1"/>
    <property type="molecule type" value="Genomic_DNA"/>
</dbReference>